<evidence type="ECO:0000313" key="3">
    <source>
        <dbReference type="Proteomes" id="UP000295511"/>
    </source>
</evidence>
<evidence type="ECO:0000256" key="1">
    <source>
        <dbReference type="SAM" id="Phobius"/>
    </source>
</evidence>
<proteinExistence type="predicted"/>
<dbReference type="OrthoDB" id="4965065at2"/>
<feature type="transmembrane region" description="Helical" evidence="1">
    <location>
        <begin position="83"/>
        <end position="105"/>
    </location>
</feature>
<keyword evidence="1" id="KW-0472">Membrane</keyword>
<dbReference type="Proteomes" id="UP000295511">
    <property type="component" value="Unassembled WGS sequence"/>
</dbReference>
<sequence length="129" mass="13612">MPDDANGSPSVPDQRPPAGNLSKYARPALIAGAAIAIICIALLVIIFFLDSFNAAAYSMTGKSVQDATEEAREIRDTYSGVRVWTIVGLVLSGVVALASAVVLYLNRGKGGEEEYDDGEDVDFEDLTGS</sequence>
<protein>
    <submittedName>
        <fullName evidence="2">Uncharacterized protein</fullName>
    </submittedName>
</protein>
<dbReference type="EMBL" id="SMRU01000001">
    <property type="protein sequence ID" value="TDG01826.1"/>
    <property type="molecule type" value="Genomic_DNA"/>
</dbReference>
<accession>A0A4R5L0B1</accession>
<comment type="caution">
    <text evidence="2">The sequence shown here is derived from an EMBL/GenBank/DDBJ whole genome shotgun (WGS) entry which is preliminary data.</text>
</comment>
<reference evidence="2 3" key="1">
    <citation type="submission" date="2019-03" db="EMBL/GenBank/DDBJ databases">
        <title>Whole genome sequence of Arthrobacter sp JH1-1.</title>
        <authorList>
            <person name="Trinh H.N."/>
        </authorList>
    </citation>
    <scope>NUCLEOTIDE SEQUENCE [LARGE SCALE GENOMIC DNA]</scope>
    <source>
        <strain evidence="2 3">JH1-1</strain>
    </source>
</reference>
<keyword evidence="1" id="KW-1133">Transmembrane helix</keyword>
<evidence type="ECO:0000313" key="2">
    <source>
        <dbReference type="EMBL" id="TDG01826.1"/>
    </source>
</evidence>
<name>A0A4R5L0B1_9MICC</name>
<keyword evidence="3" id="KW-1185">Reference proteome</keyword>
<organism evidence="2 3">
    <name type="scientific">Arthrobacter terricola</name>
    <dbReference type="NCBI Taxonomy" id="2547396"/>
    <lineage>
        <taxon>Bacteria</taxon>
        <taxon>Bacillati</taxon>
        <taxon>Actinomycetota</taxon>
        <taxon>Actinomycetes</taxon>
        <taxon>Micrococcales</taxon>
        <taxon>Micrococcaceae</taxon>
        <taxon>Arthrobacter</taxon>
    </lineage>
</organism>
<gene>
    <name evidence="2" type="ORF">E1809_00650</name>
</gene>
<feature type="transmembrane region" description="Helical" evidence="1">
    <location>
        <begin position="28"/>
        <end position="49"/>
    </location>
</feature>
<keyword evidence="1" id="KW-0812">Transmembrane</keyword>
<dbReference type="AlphaFoldDB" id="A0A4R5L0B1"/>